<dbReference type="AlphaFoldDB" id="A0A512JP08"/>
<reference evidence="2 3" key="1">
    <citation type="submission" date="2019-07" db="EMBL/GenBank/DDBJ databases">
        <title>Whole genome shotgun sequence of Methylobacterium gnaphalii NBRC 107716.</title>
        <authorList>
            <person name="Hosoyama A."/>
            <person name="Uohara A."/>
            <person name="Ohji S."/>
            <person name="Ichikawa N."/>
        </authorList>
    </citation>
    <scope>NUCLEOTIDE SEQUENCE [LARGE SCALE GENOMIC DNA]</scope>
    <source>
        <strain evidence="2 3">NBRC 107716</strain>
    </source>
</reference>
<dbReference type="RefSeq" id="WP_280178555.1">
    <property type="nucleotide sequence ID" value="NZ_BJZV01000022.1"/>
</dbReference>
<dbReference type="Proteomes" id="UP000321750">
    <property type="component" value="Unassembled WGS sequence"/>
</dbReference>
<evidence type="ECO:0000313" key="3">
    <source>
        <dbReference type="Proteomes" id="UP000321750"/>
    </source>
</evidence>
<evidence type="ECO:0000256" key="1">
    <source>
        <dbReference type="SAM" id="Phobius"/>
    </source>
</evidence>
<keyword evidence="1" id="KW-1133">Transmembrane helix</keyword>
<protein>
    <submittedName>
        <fullName evidence="2">Uncharacterized protein</fullName>
    </submittedName>
</protein>
<organism evidence="2 3">
    <name type="scientific">Methylobacterium gnaphalii</name>
    <dbReference type="NCBI Taxonomy" id="1010610"/>
    <lineage>
        <taxon>Bacteria</taxon>
        <taxon>Pseudomonadati</taxon>
        <taxon>Pseudomonadota</taxon>
        <taxon>Alphaproteobacteria</taxon>
        <taxon>Hyphomicrobiales</taxon>
        <taxon>Methylobacteriaceae</taxon>
        <taxon>Methylobacterium</taxon>
    </lineage>
</organism>
<accession>A0A512JP08</accession>
<gene>
    <name evidence="2" type="ORF">MGN01_35390</name>
</gene>
<name>A0A512JP08_9HYPH</name>
<proteinExistence type="predicted"/>
<dbReference type="EMBL" id="BJZV01000022">
    <property type="protein sequence ID" value="GEP11694.1"/>
    <property type="molecule type" value="Genomic_DNA"/>
</dbReference>
<comment type="caution">
    <text evidence="2">The sequence shown here is derived from an EMBL/GenBank/DDBJ whole genome shotgun (WGS) entry which is preliminary data.</text>
</comment>
<keyword evidence="3" id="KW-1185">Reference proteome</keyword>
<keyword evidence="1" id="KW-0472">Membrane</keyword>
<evidence type="ECO:0000313" key="2">
    <source>
        <dbReference type="EMBL" id="GEP11694.1"/>
    </source>
</evidence>
<feature type="transmembrane region" description="Helical" evidence="1">
    <location>
        <begin position="6"/>
        <end position="28"/>
    </location>
</feature>
<sequence length="43" mass="4680">MNGAALALSGFVFVGLSVGAMIAIPLLIRWNDLRERRRGGWHG</sequence>
<keyword evidence="1" id="KW-0812">Transmembrane</keyword>